<evidence type="ECO:0000313" key="5">
    <source>
        <dbReference type="Proteomes" id="UP000194632"/>
    </source>
</evidence>
<name>A0A2C9ZKI1_9ACTN</name>
<accession>A0A2C9ZKI1</accession>
<feature type="chain" id="PRO_5013433536" evidence="2">
    <location>
        <begin position="30"/>
        <end position="204"/>
    </location>
</feature>
<dbReference type="STRING" id="417102.CA982_01455"/>
<feature type="signal peptide" evidence="2">
    <location>
        <begin position="1"/>
        <end position="29"/>
    </location>
</feature>
<dbReference type="PANTHER" id="PTHR10612">
    <property type="entry name" value="APOLIPOPROTEIN D"/>
    <property type="match status" value="1"/>
</dbReference>
<dbReference type="InterPro" id="IPR022271">
    <property type="entry name" value="Lipocalin_ApoD"/>
</dbReference>
<dbReference type="EMBL" id="NGFO01000001">
    <property type="protein sequence ID" value="OUC81037.1"/>
    <property type="molecule type" value="Genomic_DNA"/>
</dbReference>
<reference evidence="4 5" key="1">
    <citation type="submission" date="2017-05" db="EMBL/GenBank/DDBJ databases">
        <title>Biotechnological potential of actinobacteria isolated from South African environments.</title>
        <authorList>
            <person name="Le Roes-Hill M."/>
            <person name="Prins A."/>
            <person name="Durrell K.A."/>
        </authorList>
    </citation>
    <scope>NUCLEOTIDE SEQUENCE [LARGE SCALE GENOMIC DNA]</scope>
    <source>
        <strain evidence="4">BS2</strain>
    </source>
</reference>
<evidence type="ECO:0000259" key="3">
    <source>
        <dbReference type="Pfam" id="PF08212"/>
    </source>
</evidence>
<protein>
    <submittedName>
        <fullName evidence="4">Lipocalin</fullName>
    </submittedName>
</protein>
<dbReference type="RefSeq" id="WP_086533544.1">
    <property type="nucleotide sequence ID" value="NZ_NGFO01000001.1"/>
</dbReference>
<sequence length="204" mass="21515">MRITRSLAALVAGVFLSVGFAAGAGPAHAAPLAPVAKVEVDRYLGKWWQLATVPSFFGVTCARDTSATYTYVDAKTIGVDNQCTGPTGMRGGVVGRATVVDPQTNAQLSVRFPQTPGSINPGSAPNYIVAYLEDGPNPTGPYQYAIVGDPTRGSGFLLSRDKVVPNSELRRLTKEIEKVGYNPCTFLVSPTTGGRSDYSPLCTV</sequence>
<gene>
    <name evidence="4" type="ORF">CA982_01455</name>
</gene>
<dbReference type="Gene3D" id="2.40.128.20">
    <property type="match status" value="1"/>
</dbReference>
<dbReference type="AlphaFoldDB" id="A0A2C9ZKI1"/>
<dbReference type="OrthoDB" id="594739at2"/>
<dbReference type="PIRSF" id="PIRSF036893">
    <property type="entry name" value="Lipocalin_ApoD"/>
    <property type="match status" value="1"/>
</dbReference>
<dbReference type="InterPro" id="IPR000566">
    <property type="entry name" value="Lipocln_cytosolic_FA-bd_dom"/>
</dbReference>
<keyword evidence="2" id="KW-0732">Signal</keyword>
<comment type="caution">
    <text evidence="4">The sequence shown here is derived from an EMBL/GenBank/DDBJ whole genome shotgun (WGS) entry which is preliminary data.</text>
</comment>
<comment type="similarity">
    <text evidence="1 2">Belongs to the calycin superfamily. Lipocalin family.</text>
</comment>
<dbReference type="InterPro" id="IPR012674">
    <property type="entry name" value="Calycin"/>
</dbReference>
<dbReference type="GO" id="GO:0006950">
    <property type="term" value="P:response to stress"/>
    <property type="evidence" value="ECO:0007669"/>
    <property type="project" value="UniProtKB-ARBA"/>
</dbReference>
<dbReference type="Proteomes" id="UP000194632">
    <property type="component" value="Unassembled WGS sequence"/>
</dbReference>
<evidence type="ECO:0000256" key="2">
    <source>
        <dbReference type="PIRNR" id="PIRNR036893"/>
    </source>
</evidence>
<dbReference type="SUPFAM" id="SSF50814">
    <property type="entry name" value="Lipocalins"/>
    <property type="match status" value="1"/>
</dbReference>
<proteinExistence type="inferred from homology"/>
<organism evidence="4 5">
    <name type="scientific">Gordonia lacunae</name>
    <dbReference type="NCBI Taxonomy" id="417102"/>
    <lineage>
        <taxon>Bacteria</taxon>
        <taxon>Bacillati</taxon>
        <taxon>Actinomycetota</taxon>
        <taxon>Actinomycetes</taxon>
        <taxon>Mycobacteriales</taxon>
        <taxon>Gordoniaceae</taxon>
        <taxon>Gordonia</taxon>
    </lineage>
</organism>
<evidence type="ECO:0000313" key="4">
    <source>
        <dbReference type="EMBL" id="OUC81037.1"/>
    </source>
</evidence>
<dbReference type="Pfam" id="PF08212">
    <property type="entry name" value="Lipocalin_2"/>
    <property type="match status" value="1"/>
</dbReference>
<dbReference type="CDD" id="cd19438">
    <property type="entry name" value="lipocalin_Blc-like"/>
    <property type="match status" value="1"/>
</dbReference>
<feature type="domain" description="Lipocalin/cytosolic fatty-acid binding" evidence="3">
    <location>
        <begin position="38"/>
        <end position="187"/>
    </location>
</feature>
<dbReference type="InterPro" id="IPR047202">
    <property type="entry name" value="Lipocalin_Blc-like_dom"/>
</dbReference>
<evidence type="ECO:0000256" key="1">
    <source>
        <dbReference type="ARBA" id="ARBA00006889"/>
    </source>
</evidence>
<dbReference type="PANTHER" id="PTHR10612:SF34">
    <property type="entry name" value="APOLIPOPROTEIN D"/>
    <property type="match status" value="1"/>
</dbReference>
<keyword evidence="5" id="KW-1185">Reference proteome</keyword>